<protein>
    <submittedName>
        <fullName evidence="2">Uncharacterized protein</fullName>
    </submittedName>
</protein>
<dbReference type="Proteomes" id="UP000554144">
    <property type="component" value="Unassembled WGS sequence"/>
</dbReference>
<organism evidence="2 3">
    <name type="scientific">Pollutimonas harenae</name>
    <dbReference type="NCBI Taxonomy" id="657015"/>
    <lineage>
        <taxon>Bacteria</taxon>
        <taxon>Pseudomonadati</taxon>
        <taxon>Pseudomonadota</taxon>
        <taxon>Betaproteobacteria</taxon>
        <taxon>Burkholderiales</taxon>
        <taxon>Alcaligenaceae</taxon>
        <taxon>Pollutimonas</taxon>
    </lineage>
</organism>
<accession>A0A853GWV3</accession>
<dbReference type="OrthoDB" id="9924957at2"/>
<evidence type="ECO:0000313" key="2">
    <source>
        <dbReference type="EMBL" id="NYT86831.1"/>
    </source>
</evidence>
<dbReference type="EMBL" id="JACCEV010000004">
    <property type="protein sequence ID" value="NYT86831.1"/>
    <property type="molecule type" value="Genomic_DNA"/>
</dbReference>
<dbReference type="AlphaFoldDB" id="A0A853GWV3"/>
<evidence type="ECO:0000313" key="3">
    <source>
        <dbReference type="Proteomes" id="UP000554144"/>
    </source>
</evidence>
<proteinExistence type="predicted"/>
<gene>
    <name evidence="2" type="ORF">H0A62_14595</name>
</gene>
<sequence length="59" mass="6282">MEKKDDDQAVDKPEVAKPASSRPALKQPRWPGLGGNSGMKNSKSVHGRVPTGRGSARGR</sequence>
<comment type="caution">
    <text evidence="2">The sequence shown here is derived from an EMBL/GenBank/DDBJ whole genome shotgun (WGS) entry which is preliminary data.</text>
</comment>
<name>A0A853GWV3_9BURK</name>
<evidence type="ECO:0000256" key="1">
    <source>
        <dbReference type="SAM" id="MobiDB-lite"/>
    </source>
</evidence>
<feature type="compositionally biased region" description="Basic and acidic residues" evidence="1">
    <location>
        <begin position="1"/>
        <end position="15"/>
    </location>
</feature>
<feature type="region of interest" description="Disordered" evidence="1">
    <location>
        <begin position="1"/>
        <end position="59"/>
    </location>
</feature>
<keyword evidence="3" id="KW-1185">Reference proteome</keyword>
<reference evidence="2 3" key="1">
    <citation type="submission" date="2020-07" db="EMBL/GenBank/DDBJ databases">
        <title>Taxonomic revisions and descriptions of new bacterial species based on genomic comparisons in the high-G+C-content subgroup of the family Alcaligenaceae.</title>
        <authorList>
            <person name="Szabo A."/>
            <person name="Felfoldi T."/>
        </authorList>
    </citation>
    <scope>NUCLEOTIDE SEQUENCE [LARGE SCALE GENOMIC DNA]</scope>
    <source>
        <strain evidence="2 3">DSM 25667</strain>
    </source>
</reference>